<accession>A0A8A1MEL4</accession>
<gene>
    <name evidence="1" type="ORF">I7I51_02012</name>
</gene>
<sequence length="51" mass="6038">MKAQYIVIGLDALEIANFPVIGRGVRTLQHFKYKWALCTVWSRVMDFIYFK</sequence>
<dbReference type="OrthoDB" id="341421at2759"/>
<dbReference type="EMBL" id="CP069114">
    <property type="protein sequence ID" value="QSS64936.1"/>
    <property type="molecule type" value="Genomic_DNA"/>
</dbReference>
<organism evidence="1 2">
    <name type="scientific">Ajellomyces capsulatus</name>
    <name type="common">Darling's disease fungus</name>
    <name type="synonym">Histoplasma capsulatum</name>
    <dbReference type="NCBI Taxonomy" id="5037"/>
    <lineage>
        <taxon>Eukaryota</taxon>
        <taxon>Fungi</taxon>
        <taxon>Dikarya</taxon>
        <taxon>Ascomycota</taxon>
        <taxon>Pezizomycotina</taxon>
        <taxon>Eurotiomycetes</taxon>
        <taxon>Eurotiomycetidae</taxon>
        <taxon>Onygenales</taxon>
        <taxon>Ajellomycetaceae</taxon>
        <taxon>Histoplasma</taxon>
    </lineage>
</organism>
<dbReference type="VEuPathDB" id="FungiDB:I7I51_02012"/>
<protein>
    <submittedName>
        <fullName evidence="1">Uncharacterized protein</fullName>
    </submittedName>
</protein>
<evidence type="ECO:0000313" key="2">
    <source>
        <dbReference type="Proteomes" id="UP000663671"/>
    </source>
</evidence>
<reference evidence="1" key="1">
    <citation type="submission" date="2021-01" db="EMBL/GenBank/DDBJ databases">
        <title>Chromosome-level genome assembly of a human fungal pathogen reveals clustering of transcriptionally co-regulated genes.</title>
        <authorList>
            <person name="Voorhies M."/>
            <person name="Cohen S."/>
            <person name="Shea T.P."/>
            <person name="Petrus S."/>
            <person name="Munoz J.F."/>
            <person name="Poplawski S."/>
            <person name="Goldman W.E."/>
            <person name="Michael T."/>
            <person name="Cuomo C.A."/>
            <person name="Sil A."/>
            <person name="Beyhan S."/>
        </authorList>
    </citation>
    <scope>NUCLEOTIDE SEQUENCE</scope>
    <source>
        <strain evidence="1">WU24</strain>
    </source>
</reference>
<evidence type="ECO:0000313" key="1">
    <source>
        <dbReference type="EMBL" id="QSS64936.1"/>
    </source>
</evidence>
<dbReference type="Proteomes" id="UP000663671">
    <property type="component" value="Chromosome 1"/>
</dbReference>
<proteinExistence type="predicted"/>
<name>A0A8A1MEL4_AJECA</name>
<dbReference type="AlphaFoldDB" id="A0A8A1MEL4"/>